<sequence length="287" mass="31700">MINIIYSGFQTFFSVMKTFTIWDAIDIALVAFIIYKGIQLVRETRAEQLVKGLLLLVIAYNLSLWLNLKAMSFLLVTVVQFGFVAIVVLFQPELRSVLEHMGSTGMDKFRAFGFGGKETDNYTREAIDAVCSAAGMLQKNRIGALILFERNTKLGEIAKTGTLVNADVSAELVENIFYPKSPLHDGAMIIRGGRIFAAGCFLPLSQNQEISRELGTRHRAALGISESSDVLVVVVSEETGVISLVERGVIKRNLTTDTLRIALENGLLSETVSKKYGFTSGFKVFRK</sequence>
<reference evidence="12 13" key="1">
    <citation type="submission" date="2010-12" db="EMBL/GenBank/DDBJ databases">
        <title>Complete sequence of Ethanoligenens harbinense YUAN-3.</title>
        <authorList>
            <person name="Lucas S."/>
            <person name="Copeland A."/>
            <person name="Lapidus A."/>
            <person name="Cheng J.-F."/>
            <person name="Bruce D."/>
            <person name="Goodwin L."/>
            <person name="Pitluck S."/>
            <person name="Chertkov O."/>
            <person name="Misra M."/>
            <person name="Detter J.C."/>
            <person name="Han C."/>
            <person name="Tapia R."/>
            <person name="Land M."/>
            <person name="Hauser L."/>
            <person name="Jeffries C."/>
            <person name="Kyrpides N."/>
            <person name="Ivanova N."/>
            <person name="Mikhailova N."/>
            <person name="Wang A."/>
            <person name="Mouttaki H."/>
            <person name="He Z."/>
            <person name="Zhou J."/>
            <person name="Hemme C.L."/>
            <person name="Woyke T."/>
        </authorList>
    </citation>
    <scope>NUCLEOTIDE SEQUENCE [LARGE SCALE GENOMIC DNA]</scope>
    <source>
        <strain evidence="13">DSM 18485 / JCM 12961 / CGMCC 1.5033 / YUAN-3</strain>
    </source>
</reference>
<dbReference type="HOGENOM" id="CLU_038561_0_1_9"/>
<dbReference type="InterPro" id="IPR050338">
    <property type="entry name" value="DisA"/>
</dbReference>
<evidence type="ECO:0000256" key="1">
    <source>
        <dbReference type="ARBA" id="ARBA00000877"/>
    </source>
</evidence>
<dbReference type="FunFam" id="3.40.1700.10:FF:000002">
    <property type="entry name" value="Diadenylate cyclase"/>
    <property type="match status" value="1"/>
</dbReference>
<dbReference type="InterPro" id="IPR045585">
    <property type="entry name" value="CdaA_N"/>
</dbReference>
<dbReference type="PIRSF" id="PIRSF004793">
    <property type="entry name" value="UCP004793"/>
    <property type="match status" value="1"/>
</dbReference>
<feature type="domain" description="DAC" evidence="11">
    <location>
        <begin position="91"/>
        <end position="256"/>
    </location>
</feature>
<feature type="transmembrane region" description="Helical" evidence="10">
    <location>
        <begin position="19"/>
        <end position="37"/>
    </location>
</feature>
<keyword evidence="4 10" id="KW-0812">Transmembrane</keyword>
<keyword evidence="9 10" id="KW-0472">Membrane</keyword>
<evidence type="ECO:0000256" key="7">
    <source>
        <dbReference type="ARBA" id="ARBA00022840"/>
    </source>
</evidence>
<keyword evidence="7 10" id="KW-0067">ATP-binding</keyword>
<dbReference type="EC" id="2.7.7.85" evidence="10"/>
<dbReference type="HAMAP" id="MF_01499">
    <property type="entry name" value="DacA"/>
    <property type="match status" value="1"/>
</dbReference>
<dbReference type="eggNOG" id="COG1624">
    <property type="taxonomic scope" value="Bacteria"/>
</dbReference>
<dbReference type="GO" id="GO:0106408">
    <property type="term" value="F:diadenylate cyclase activity"/>
    <property type="evidence" value="ECO:0007669"/>
    <property type="project" value="UniProtKB-EC"/>
</dbReference>
<dbReference type="Gene3D" id="3.40.1700.10">
    <property type="entry name" value="DNA integrity scanning protein, DisA, N-terminal domain"/>
    <property type="match status" value="1"/>
</dbReference>
<dbReference type="NCBIfam" id="TIGR00159">
    <property type="entry name" value="diadenylate cyclase CdaA"/>
    <property type="match status" value="1"/>
</dbReference>
<evidence type="ECO:0000256" key="5">
    <source>
        <dbReference type="ARBA" id="ARBA00022695"/>
    </source>
</evidence>
<dbReference type="Proteomes" id="UP000001551">
    <property type="component" value="Chromosome"/>
</dbReference>
<dbReference type="PROSITE" id="PS51794">
    <property type="entry name" value="DAC"/>
    <property type="match status" value="1"/>
</dbReference>
<evidence type="ECO:0000313" key="13">
    <source>
        <dbReference type="Proteomes" id="UP000001551"/>
    </source>
</evidence>
<dbReference type="RefSeq" id="WP_013485495.1">
    <property type="nucleotide sequence ID" value="NC_014828.1"/>
</dbReference>
<evidence type="ECO:0000259" key="11">
    <source>
        <dbReference type="PROSITE" id="PS51794"/>
    </source>
</evidence>
<keyword evidence="8 10" id="KW-1133">Transmembrane helix</keyword>
<keyword evidence="6 10" id="KW-0547">Nucleotide-binding</keyword>
<proteinExistence type="inferred from homology"/>
<protein>
    <recommendedName>
        <fullName evidence="10">Diadenylate cyclase</fullName>
        <shortName evidence="10">DAC</shortName>
        <ecNumber evidence="10">2.7.7.85</ecNumber>
    </recommendedName>
    <alternativeName>
        <fullName evidence="10">Cyclic-di-AMP synthase</fullName>
        <shortName evidence="10">c-di-AMP synthase</shortName>
    </alternativeName>
</protein>
<dbReference type="AlphaFoldDB" id="E6U8Q5"/>
<evidence type="ECO:0000256" key="4">
    <source>
        <dbReference type="ARBA" id="ARBA00022692"/>
    </source>
</evidence>
<keyword evidence="5 10" id="KW-0548">Nucleotidyltransferase</keyword>
<dbReference type="Pfam" id="PF19293">
    <property type="entry name" value="CdaA_N"/>
    <property type="match status" value="1"/>
</dbReference>
<comment type="catalytic activity">
    <reaction evidence="1 10">
        <text>2 ATP = 3',3'-c-di-AMP + 2 diphosphate</text>
        <dbReference type="Rhea" id="RHEA:35655"/>
        <dbReference type="ChEBI" id="CHEBI:30616"/>
        <dbReference type="ChEBI" id="CHEBI:33019"/>
        <dbReference type="ChEBI" id="CHEBI:71500"/>
        <dbReference type="EC" id="2.7.7.85"/>
    </reaction>
</comment>
<dbReference type="GO" id="GO:0005524">
    <property type="term" value="F:ATP binding"/>
    <property type="evidence" value="ECO:0007669"/>
    <property type="project" value="UniProtKB-UniRule"/>
</dbReference>
<dbReference type="PANTHER" id="PTHR34185">
    <property type="entry name" value="DIADENYLATE CYCLASE"/>
    <property type="match status" value="1"/>
</dbReference>
<keyword evidence="2 10" id="KW-1003">Cell membrane</keyword>
<feature type="transmembrane region" description="Helical" evidence="10">
    <location>
        <begin position="49"/>
        <end position="66"/>
    </location>
</feature>
<dbReference type="GO" id="GO:0004016">
    <property type="term" value="F:adenylate cyclase activity"/>
    <property type="evidence" value="ECO:0007669"/>
    <property type="project" value="UniProtKB-UniRule"/>
</dbReference>
<dbReference type="PANTHER" id="PTHR34185:SF1">
    <property type="entry name" value="DIADENYLATE CYCLASE"/>
    <property type="match status" value="1"/>
</dbReference>
<dbReference type="SUPFAM" id="SSF143597">
    <property type="entry name" value="YojJ-like"/>
    <property type="match status" value="1"/>
</dbReference>
<keyword evidence="3 10" id="KW-0808">Transferase</keyword>
<gene>
    <name evidence="10" type="primary">dacA</name>
    <name evidence="12" type="ordered locus">Ethha_1605</name>
</gene>
<dbReference type="Pfam" id="PF02457">
    <property type="entry name" value="DAC"/>
    <property type="match status" value="1"/>
</dbReference>
<comment type="similarity">
    <text evidence="10">Belongs to the adenylate cyclase family. DacA/CdaA subfamily.</text>
</comment>
<keyword evidence="13" id="KW-1185">Reference proteome</keyword>
<evidence type="ECO:0000256" key="3">
    <source>
        <dbReference type="ARBA" id="ARBA00022679"/>
    </source>
</evidence>
<dbReference type="EMBL" id="CP002400">
    <property type="protein sequence ID" value="ADU27140.1"/>
    <property type="molecule type" value="Genomic_DNA"/>
</dbReference>
<accession>E6U8Q5</accession>
<dbReference type="InterPro" id="IPR036888">
    <property type="entry name" value="DNA_integrity_DisA_N_sf"/>
</dbReference>
<dbReference type="InterPro" id="IPR003390">
    <property type="entry name" value="DNA_integrity_scan_DisA_N"/>
</dbReference>
<feature type="transmembrane region" description="Helical" evidence="10">
    <location>
        <begin position="72"/>
        <end position="90"/>
    </location>
</feature>
<evidence type="ECO:0000256" key="8">
    <source>
        <dbReference type="ARBA" id="ARBA00022989"/>
    </source>
</evidence>
<comment type="function">
    <text evidence="10">Catalyzes the condensation of 2 ATP molecules into cyclic di-AMP (c-di-AMP), a second messenger used to regulate differing processes in different bacteria.</text>
</comment>
<evidence type="ECO:0000256" key="9">
    <source>
        <dbReference type="ARBA" id="ARBA00023136"/>
    </source>
</evidence>
<comment type="subunit">
    <text evidence="10">Probably a homodimer.</text>
</comment>
<evidence type="ECO:0000313" key="12">
    <source>
        <dbReference type="EMBL" id="ADU27140.1"/>
    </source>
</evidence>
<evidence type="ECO:0000256" key="6">
    <source>
        <dbReference type="ARBA" id="ARBA00022741"/>
    </source>
</evidence>
<name>E6U8Q5_ETHHY</name>
<evidence type="ECO:0000256" key="10">
    <source>
        <dbReference type="HAMAP-Rule" id="MF_01499"/>
    </source>
</evidence>
<dbReference type="KEGG" id="eha:Ethha_1605"/>
<comment type="caution">
    <text evidence="10">Lacks conserved residue(s) required for the propagation of feature annotation.</text>
</comment>
<evidence type="ECO:0000256" key="2">
    <source>
        <dbReference type="ARBA" id="ARBA00022475"/>
    </source>
</evidence>
<dbReference type="InterPro" id="IPR034701">
    <property type="entry name" value="CdaA"/>
</dbReference>
<dbReference type="InterPro" id="IPR014046">
    <property type="entry name" value="C-di-AMP_synthase"/>
</dbReference>
<dbReference type="STRING" id="663278.Ethha_1605"/>
<dbReference type="GO" id="GO:0006171">
    <property type="term" value="P:cAMP biosynthetic process"/>
    <property type="evidence" value="ECO:0007669"/>
    <property type="project" value="InterPro"/>
</dbReference>
<organism evidence="12 13">
    <name type="scientific">Ethanoligenens harbinense (strain DSM 18485 / JCM 12961 / CGMCC 1.5033 / YUAN-3)</name>
    <dbReference type="NCBI Taxonomy" id="663278"/>
    <lineage>
        <taxon>Bacteria</taxon>
        <taxon>Bacillati</taxon>
        <taxon>Bacillota</taxon>
        <taxon>Clostridia</taxon>
        <taxon>Eubacteriales</taxon>
        <taxon>Oscillospiraceae</taxon>
        <taxon>Ethanoligenens</taxon>
    </lineage>
</organism>